<dbReference type="KEGG" id="amus:LMH87_007594"/>
<keyword evidence="2" id="KW-1185">Reference proteome</keyword>
<proteinExistence type="predicted"/>
<dbReference type="RefSeq" id="XP_056057946.1">
    <property type="nucleotide sequence ID" value="XM_056199503.1"/>
</dbReference>
<gene>
    <name evidence="1" type="ORF">LMH87_007594</name>
</gene>
<dbReference type="EMBL" id="JAJHUN010000002">
    <property type="protein sequence ID" value="KAJ4161562.1"/>
    <property type="molecule type" value="Genomic_DNA"/>
</dbReference>
<dbReference type="AlphaFoldDB" id="A0A9W8UPY7"/>
<organism evidence="1 2">
    <name type="scientific">Akanthomyces muscarius</name>
    <name type="common">Entomopathogenic fungus</name>
    <name type="synonym">Lecanicillium muscarium</name>
    <dbReference type="NCBI Taxonomy" id="2231603"/>
    <lineage>
        <taxon>Eukaryota</taxon>
        <taxon>Fungi</taxon>
        <taxon>Dikarya</taxon>
        <taxon>Ascomycota</taxon>
        <taxon>Pezizomycotina</taxon>
        <taxon>Sordariomycetes</taxon>
        <taxon>Hypocreomycetidae</taxon>
        <taxon>Hypocreales</taxon>
        <taxon>Cordycipitaceae</taxon>
        <taxon>Akanthomyces</taxon>
    </lineage>
</organism>
<sequence>MSAVTNPLVVAAYMFEDIDSLLRPLTTTTHLPLLEPIRPPAGRWNHAIQLMYFRRLPSACHLSVPQRDWTSMEYVIHPA</sequence>
<name>A0A9W8UPY7_AKAMU</name>
<dbReference type="GeneID" id="80894753"/>
<protein>
    <submittedName>
        <fullName evidence="1">Uncharacterized protein</fullName>
    </submittedName>
</protein>
<dbReference type="Proteomes" id="UP001144673">
    <property type="component" value="Unassembled WGS sequence"/>
</dbReference>
<comment type="caution">
    <text evidence="1">The sequence shown here is derived from an EMBL/GenBank/DDBJ whole genome shotgun (WGS) entry which is preliminary data.</text>
</comment>
<accession>A0A9W8UPY7</accession>
<evidence type="ECO:0000313" key="2">
    <source>
        <dbReference type="Proteomes" id="UP001144673"/>
    </source>
</evidence>
<reference evidence="1" key="1">
    <citation type="journal article" date="2023" name="Access Microbiol">
        <title>De-novo genome assembly for Akanthomyces muscarius, a biocontrol agent of insect agricultural pests.</title>
        <authorList>
            <person name="Erdos Z."/>
            <person name="Studholme D.J."/>
            <person name="Raymond B."/>
            <person name="Sharma M."/>
        </authorList>
    </citation>
    <scope>NUCLEOTIDE SEQUENCE</scope>
    <source>
        <strain evidence="1">Ve6</strain>
    </source>
</reference>
<evidence type="ECO:0000313" key="1">
    <source>
        <dbReference type="EMBL" id="KAJ4161562.1"/>
    </source>
</evidence>